<evidence type="ECO:0000259" key="1">
    <source>
        <dbReference type="Pfam" id="PF05598"/>
    </source>
</evidence>
<evidence type="ECO:0000313" key="2">
    <source>
        <dbReference type="EMBL" id="GHO60440.1"/>
    </source>
</evidence>
<feature type="domain" description="Transposase InsH N-terminal" evidence="1">
    <location>
        <begin position="21"/>
        <end position="108"/>
    </location>
</feature>
<organism evidence="2 3">
    <name type="scientific">Ktedonobacter robiniae</name>
    <dbReference type="NCBI Taxonomy" id="2778365"/>
    <lineage>
        <taxon>Bacteria</taxon>
        <taxon>Bacillati</taxon>
        <taxon>Chloroflexota</taxon>
        <taxon>Ktedonobacteria</taxon>
        <taxon>Ktedonobacterales</taxon>
        <taxon>Ktedonobacteraceae</taxon>
        <taxon>Ktedonobacter</taxon>
    </lineage>
</organism>
<gene>
    <name evidence="2" type="ORF">KSB_89150</name>
</gene>
<proteinExistence type="predicted"/>
<dbReference type="Proteomes" id="UP000654345">
    <property type="component" value="Unassembled WGS sequence"/>
</dbReference>
<dbReference type="Pfam" id="PF05598">
    <property type="entry name" value="DUF772"/>
    <property type="match status" value="1"/>
</dbReference>
<reference evidence="2 3" key="1">
    <citation type="journal article" date="2021" name="Int. J. Syst. Evol. Microbiol.">
        <title>Reticulibacter mediterranei gen. nov., sp. nov., within the new family Reticulibacteraceae fam. nov., and Ktedonospora formicarum gen. nov., sp. nov., Ktedonobacter robiniae sp. nov., Dictyobacter formicarum sp. nov. and Dictyobacter arantiisoli sp. nov., belonging to the class Ktedonobacteria.</title>
        <authorList>
            <person name="Yabe S."/>
            <person name="Zheng Y."/>
            <person name="Wang C.M."/>
            <person name="Sakai Y."/>
            <person name="Abe K."/>
            <person name="Yokota A."/>
            <person name="Donadio S."/>
            <person name="Cavaletti L."/>
            <person name="Monciardini P."/>
        </authorList>
    </citation>
    <scope>NUCLEOTIDE SEQUENCE [LARGE SCALE GENOMIC DNA]</scope>
    <source>
        <strain evidence="2 3">SOSP1-30</strain>
    </source>
</reference>
<accession>A0ABQ3V745</accession>
<protein>
    <recommendedName>
        <fullName evidence="1">Transposase InsH N-terminal domain-containing protein</fullName>
    </recommendedName>
</protein>
<name>A0ABQ3V745_9CHLR</name>
<dbReference type="EMBL" id="BNJG01000005">
    <property type="protein sequence ID" value="GHO60440.1"/>
    <property type="molecule type" value="Genomic_DNA"/>
</dbReference>
<evidence type="ECO:0000313" key="3">
    <source>
        <dbReference type="Proteomes" id="UP000654345"/>
    </source>
</evidence>
<keyword evidence="3" id="KW-1185">Reference proteome</keyword>
<sequence length="233" mass="26161">MTLHAQTEFTIPEETIRVARAAYPHGNPLIKMRDVLGTIYQDQTFASLFPHDGRSVEAPWRLALITVLQFMEELPDRQAADAVRGRIDWKYLLGLELTDPGFDASVLEHLVDAGYVSARVLVKSQERFGIEGVGPVSIDAQWQAHTPSGIDASQFILDWGNQQAICPQEKTSTSWSWLSRKSYPDLIKIQFSTTDCRSCPRLSDCVQSTSKYSRRTLVIRPRAQHAPTGCATR</sequence>
<dbReference type="InterPro" id="IPR008490">
    <property type="entry name" value="Transposase_InsH_N"/>
</dbReference>
<comment type="caution">
    <text evidence="2">The sequence shown here is derived from an EMBL/GenBank/DDBJ whole genome shotgun (WGS) entry which is preliminary data.</text>
</comment>